<evidence type="ECO:0000256" key="2">
    <source>
        <dbReference type="ARBA" id="ARBA00004167"/>
    </source>
</evidence>
<dbReference type="SUPFAM" id="SSF48264">
    <property type="entry name" value="Cytochrome P450"/>
    <property type="match status" value="1"/>
</dbReference>
<keyword evidence="10 13" id="KW-0408">Iron</keyword>
<name>A0AA86IWF5_TRAVE</name>
<dbReference type="AlphaFoldDB" id="A0AA86IWF5"/>
<evidence type="ECO:0000256" key="5">
    <source>
        <dbReference type="ARBA" id="ARBA00022617"/>
    </source>
</evidence>
<dbReference type="InterPro" id="IPR002401">
    <property type="entry name" value="Cyt_P450_E_grp-I"/>
</dbReference>
<dbReference type="PRINTS" id="PR00463">
    <property type="entry name" value="EP450I"/>
</dbReference>
<evidence type="ECO:0000256" key="15">
    <source>
        <dbReference type="SAM" id="Phobius"/>
    </source>
</evidence>
<dbReference type="GO" id="GO:0004497">
    <property type="term" value="F:monooxygenase activity"/>
    <property type="evidence" value="ECO:0007669"/>
    <property type="project" value="UniProtKB-KW"/>
</dbReference>
<keyword evidence="8 15" id="KW-1133">Transmembrane helix</keyword>
<comment type="subcellular location">
    <subcellularLocation>
        <location evidence="2">Membrane</location>
        <topology evidence="2">Single-pass membrane protein</topology>
    </subcellularLocation>
</comment>
<evidence type="ECO:0000256" key="3">
    <source>
        <dbReference type="ARBA" id="ARBA00005179"/>
    </source>
</evidence>
<feature type="transmembrane region" description="Helical" evidence="15">
    <location>
        <begin position="6"/>
        <end position="27"/>
    </location>
</feature>
<dbReference type="GO" id="GO:0016705">
    <property type="term" value="F:oxidoreductase activity, acting on paired donors, with incorporation or reduction of molecular oxygen"/>
    <property type="evidence" value="ECO:0007669"/>
    <property type="project" value="InterPro"/>
</dbReference>
<evidence type="ECO:0000256" key="14">
    <source>
        <dbReference type="RuleBase" id="RU000461"/>
    </source>
</evidence>
<evidence type="ECO:0000256" key="12">
    <source>
        <dbReference type="ARBA" id="ARBA00023136"/>
    </source>
</evidence>
<comment type="similarity">
    <text evidence="4 14">Belongs to the cytochrome P450 family.</text>
</comment>
<keyword evidence="11 14" id="KW-0503">Monooxygenase</keyword>
<keyword evidence="5 13" id="KW-0349">Heme</keyword>
<dbReference type="PRINTS" id="PR00385">
    <property type="entry name" value="P450"/>
</dbReference>
<dbReference type="GO" id="GO:0005506">
    <property type="term" value="F:iron ion binding"/>
    <property type="evidence" value="ECO:0007669"/>
    <property type="project" value="InterPro"/>
</dbReference>
<dbReference type="Pfam" id="PF00067">
    <property type="entry name" value="p450"/>
    <property type="match status" value="1"/>
</dbReference>
<dbReference type="InterPro" id="IPR017972">
    <property type="entry name" value="Cyt_P450_CS"/>
</dbReference>
<dbReference type="Gene3D" id="1.10.630.10">
    <property type="entry name" value="Cytochrome P450"/>
    <property type="match status" value="1"/>
</dbReference>
<protein>
    <submittedName>
        <fullName evidence="16">Cytochrome P450 monooxygenase</fullName>
    </submittedName>
</protein>
<sequence>MLEVVPSSPQVLLLVVVLVFVAAKLLFTGKDKRPPLPPGPRPLPLLGNALDFPKSHLGREFRGLSEKYGDVAYLSVLGQSIILVNSYDAACELLEKRSGNYSDRPQSAMVKMTNLDWIFVFKDYGAEWRRYRRELHVSFVPDMMTRYFAIQRQYTRGLLRNLLDTPADFSAHIKFSFAAVVLRIVYGLDPEQGERKYYKLVERLATIAEDISTPGRHIVEAFPSMQRLPSWFPGTGFRQLAATWKAEIASIRDYLYDSAKETMGTSGVKESIITRLTEERVEDELSRNVTATIYAAGSDTTNAAVHAFVLAMAMFPEAQRKAQTELDAVVGPDRLPDFADQKSLPYVCALMKEVLRWHVVAPIGVPHRSTEADEYGGYYLPGGSLIIVNQWSISRDPAYFPDPENFYPERFLLNGQLNPAIRDPAKFVFGFGRRICPGLHFAEAALFLNCAYILHTLNITPPLDLHGNPKKLEMRTNSLAVSHLLPFECRILARNAHMEELVRGNGA</sequence>
<evidence type="ECO:0000256" key="10">
    <source>
        <dbReference type="ARBA" id="ARBA00023004"/>
    </source>
</evidence>
<feature type="binding site" description="axial binding residue" evidence="13">
    <location>
        <position position="436"/>
    </location>
    <ligand>
        <name>heme</name>
        <dbReference type="ChEBI" id="CHEBI:30413"/>
    </ligand>
    <ligandPart>
        <name>Fe</name>
        <dbReference type="ChEBI" id="CHEBI:18248"/>
    </ligandPart>
</feature>
<evidence type="ECO:0000256" key="6">
    <source>
        <dbReference type="ARBA" id="ARBA00022692"/>
    </source>
</evidence>
<accession>A0AA86IWF5</accession>
<comment type="pathway">
    <text evidence="3">Secondary metabolite biosynthesis.</text>
</comment>
<evidence type="ECO:0000313" key="16">
    <source>
        <dbReference type="EMBL" id="BED43024.1"/>
    </source>
</evidence>
<evidence type="ECO:0000256" key="4">
    <source>
        <dbReference type="ARBA" id="ARBA00010617"/>
    </source>
</evidence>
<dbReference type="InterPro" id="IPR001128">
    <property type="entry name" value="Cyt_P450"/>
</dbReference>
<keyword evidence="7 13" id="KW-0479">Metal-binding</keyword>
<evidence type="ECO:0000256" key="9">
    <source>
        <dbReference type="ARBA" id="ARBA00023002"/>
    </source>
</evidence>
<dbReference type="GO" id="GO:0016020">
    <property type="term" value="C:membrane"/>
    <property type="evidence" value="ECO:0007669"/>
    <property type="project" value="UniProtKB-SubCell"/>
</dbReference>
<dbReference type="PANTHER" id="PTHR46300">
    <property type="entry name" value="P450, PUTATIVE (EUROFUNG)-RELATED-RELATED"/>
    <property type="match status" value="1"/>
</dbReference>
<dbReference type="InterPro" id="IPR050364">
    <property type="entry name" value="Cytochrome_P450_fung"/>
</dbReference>
<dbReference type="EMBL" id="LC761779">
    <property type="protein sequence ID" value="BED43024.1"/>
    <property type="molecule type" value="mRNA"/>
</dbReference>
<reference evidence="16" key="1">
    <citation type="submission" date="2023-03" db="EMBL/GenBank/DDBJ databases">
        <title>cytochrome P450 monooxygenase from Trametes versicolor.</title>
        <authorList>
            <person name="Ichinose H."/>
        </authorList>
    </citation>
    <scope>NUCLEOTIDE SEQUENCE</scope>
    <source>
        <strain evidence="16">NBRC 30340</strain>
    </source>
</reference>
<evidence type="ECO:0000256" key="13">
    <source>
        <dbReference type="PIRSR" id="PIRSR602401-1"/>
    </source>
</evidence>
<gene>
    <name evidence="16" type="primary">CYP5359AU1</name>
</gene>
<dbReference type="CDD" id="cd11065">
    <property type="entry name" value="CYP64-like"/>
    <property type="match status" value="1"/>
</dbReference>
<organism evidence="16">
    <name type="scientific">Trametes versicolor</name>
    <name type="common">White-rot fungus</name>
    <name type="synonym">Coriolus versicolor</name>
    <dbReference type="NCBI Taxonomy" id="5325"/>
    <lineage>
        <taxon>Eukaryota</taxon>
        <taxon>Fungi</taxon>
        <taxon>Dikarya</taxon>
        <taxon>Basidiomycota</taxon>
        <taxon>Agaricomycotina</taxon>
        <taxon>Agaricomycetes</taxon>
        <taxon>Polyporales</taxon>
        <taxon>Polyporaceae</taxon>
        <taxon>Trametes</taxon>
    </lineage>
</organism>
<dbReference type="PANTHER" id="PTHR46300:SF7">
    <property type="entry name" value="P450, PUTATIVE (EUROFUNG)-RELATED"/>
    <property type="match status" value="1"/>
</dbReference>
<dbReference type="GO" id="GO:0020037">
    <property type="term" value="F:heme binding"/>
    <property type="evidence" value="ECO:0007669"/>
    <property type="project" value="InterPro"/>
</dbReference>
<evidence type="ECO:0000256" key="1">
    <source>
        <dbReference type="ARBA" id="ARBA00001971"/>
    </source>
</evidence>
<dbReference type="PROSITE" id="PS00086">
    <property type="entry name" value="CYTOCHROME_P450"/>
    <property type="match status" value="1"/>
</dbReference>
<keyword evidence="9 14" id="KW-0560">Oxidoreductase</keyword>
<keyword evidence="12 15" id="KW-0472">Membrane</keyword>
<keyword evidence="6 15" id="KW-0812">Transmembrane</keyword>
<dbReference type="InterPro" id="IPR036396">
    <property type="entry name" value="Cyt_P450_sf"/>
</dbReference>
<comment type="cofactor">
    <cofactor evidence="1 13">
        <name>heme</name>
        <dbReference type="ChEBI" id="CHEBI:30413"/>
    </cofactor>
</comment>
<evidence type="ECO:0000256" key="7">
    <source>
        <dbReference type="ARBA" id="ARBA00022723"/>
    </source>
</evidence>
<proteinExistence type="evidence at transcript level"/>
<evidence type="ECO:0000256" key="11">
    <source>
        <dbReference type="ARBA" id="ARBA00023033"/>
    </source>
</evidence>
<evidence type="ECO:0000256" key="8">
    <source>
        <dbReference type="ARBA" id="ARBA00022989"/>
    </source>
</evidence>